<evidence type="ECO:0000256" key="5">
    <source>
        <dbReference type="ARBA" id="ARBA00022630"/>
    </source>
</evidence>
<dbReference type="PRINTS" id="PR00406">
    <property type="entry name" value="CYTB5RDTASE"/>
</dbReference>
<feature type="binding site" evidence="18">
    <location>
        <position position="262"/>
    </location>
    <ligand>
        <name>FAD</name>
        <dbReference type="ChEBI" id="CHEBI:57692"/>
    </ligand>
</feature>
<evidence type="ECO:0000256" key="1">
    <source>
        <dbReference type="ARBA" id="ARBA00001974"/>
    </source>
</evidence>
<evidence type="ECO:0000256" key="7">
    <source>
        <dbReference type="ARBA" id="ARBA00022787"/>
    </source>
</evidence>
<dbReference type="InterPro" id="IPR001834">
    <property type="entry name" value="CBR-like"/>
</dbReference>
<dbReference type="EC" id="1.6.2.2" evidence="4"/>
<dbReference type="GO" id="GO:0005741">
    <property type="term" value="C:mitochondrial outer membrane"/>
    <property type="evidence" value="ECO:0007669"/>
    <property type="project" value="UniProtKB-SubCell"/>
</dbReference>
<feature type="binding site" evidence="18">
    <location>
        <position position="221"/>
    </location>
    <ligand>
        <name>FAD</name>
        <dbReference type="ChEBI" id="CHEBI:57692"/>
    </ligand>
</feature>
<keyword evidence="7" id="KW-1000">Mitochondrion outer membrane</keyword>
<dbReference type="RefSeq" id="XP_016585752.1">
    <property type="nucleotide sequence ID" value="XM_016731128.1"/>
</dbReference>
<dbReference type="Pfam" id="PF00175">
    <property type="entry name" value="NAD_binding_1"/>
    <property type="match status" value="1"/>
</dbReference>
<feature type="binding site" evidence="18">
    <location>
        <position position="219"/>
    </location>
    <ligand>
        <name>FAD</name>
        <dbReference type="ChEBI" id="CHEBI:57692"/>
    </ligand>
</feature>
<evidence type="ECO:0000313" key="20">
    <source>
        <dbReference type="EMBL" id="KJR83076.1"/>
    </source>
</evidence>
<name>A0A0F2M4H3_SPOSC</name>
<dbReference type="Gene3D" id="3.40.50.80">
    <property type="entry name" value="Nucleotide-binding domain of ferredoxin-NADP reductase (FNR) module"/>
    <property type="match status" value="1"/>
</dbReference>
<evidence type="ECO:0000256" key="8">
    <source>
        <dbReference type="ARBA" id="ARBA00022827"/>
    </source>
</evidence>
<dbReference type="InterPro" id="IPR017938">
    <property type="entry name" value="Riboflavin_synthase-like_b-brl"/>
</dbReference>
<evidence type="ECO:0000256" key="6">
    <source>
        <dbReference type="ARBA" id="ARBA00022692"/>
    </source>
</evidence>
<keyword evidence="12" id="KW-0496">Mitochondrion</keyword>
<evidence type="ECO:0000256" key="14">
    <source>
        <dbReference type="ARBA" id="ARBA00037464"/>
    </source>
</evidence>
<evidence type="ECO:0000256" key="11">
    <source>
        <dbReference type="ARBA" id="ARBA00023027"/>
    </source>
</evidence>
<evidence type="ECO:0000256" key="15">
    <source>
        <dbReference type="ARBA" id="ARBA00039435"/>
    </source>
</evidence>
<keyword evidence="5 18" id="KW-0285">Flavoprotein</keyword>
<sequence length="392" mass="42112">MFARAATRTFQVASSPLKQTSAATQSLYPVANLLHKATGKPQEGDSGQLRLAALHACNETFWKAHPTTTRRYATAPSGGSNNTVVLAGAALAIGAGAYYILSTTTGTTPAKKAEAAADKAADVVGAAKQAAKEAFRGGDQGFVPLTVESVDVVNHNTKLVRFKLPEPDQIAGMHAASALLTKFKPEGAEKAIIRPYTAVSDADAQGHLDLLVKRYEGGKMSPHIHSLAPGDTLDFKGPIVKYKWAPNKHEQIGLVAGGTGITPMYQLIKAVLRNADEDKTKITLVYGNIAEEDILLHKELRHLENKYPQRFRTFYVLEKPTADWQGGKGYITKELLKQVLPEPKAGDFKLFVCGPPGLMNAVSGNKKSPSDQGELSGALQELGYTKEQVLKL</sequence>
<evidence type="ECO:0000256" key="18">
    <source>
        <dbReference type="PIRSR" id="PIRSR601834-1"/>
    </source>
</evidence>
<evidence type="ECO:0000256" key="4">
    <source>
        <dbReference type="ARBA" id="ARBA00012011"/>
    </source>
</evidence>
<evidence type="ECO:0000256" key="13">
    <source>
        <dbReference type="ARBA" id="ARBA00023136"/>
    </source>
</evidence>
<dbReference type="Proteomes" id="UP000033710">
    <property type="component" value="Unassembled WGS sequence"/>
</dbReference>
<gene>
    <name evidence="20" type="ORF">SPSK_04320</name>
</gene>
<reference evidence="20 21" key="2">
    <citation type="journal article" date="2015" name="Eukaryot. Cell">
        <title>Asexual propagation of a virulent clone complex in a human and feline outbreak of sporotrichosis.</title>
        <authorList>
            <person name="Teixeira Mde M."/>
            <person name="Rodrigues A.M."/>
            <person name="Tsui C.K."/>
            <person name="de Almeida L.G."/>
            <person name="Van Diepeningen A.D."/>
            <person name="van den Ende B.G."/>
            <person name="Fernandes G.F."/>
            <person name="Kano R."/>
            <person name="Hamelin R.C."/>
            <person name="Lopes-Bezerra L.M."/>
            <person name="Vasconcelos A.T."/>
            <person name="de Hoog S."/>
            <person name="de Camargo Z.P."/>
            <person name="Felipe M.S."/>
        </authorList>
    </citation>
    <scope>NUCLEOTIDE SEQUENCE [LARGE SCALE GENOMIC DNA]</scope>
    <source>
        <strain evidence="20 21">1099-18</strain>
    </source>
</reference>
<comment type="similarity">
    <text evidence="3">Belongs to the flavoprotein pyridine nucleotide cytochrome reductase family.</text>
</comment>
<dbReference type="PANTHER" id="PTHR19370">
    <property type="entry name" value="NADH-CYTOCHROME B5 REDUCTASE"/>
    <property type="match status" value="1"/>
</dbReference>
<comment type="cofactor">
    <cofactor evidence="1 18">
        <name>FAD</name>
        <dbReference type="ChEBI" id="CHEBI:57692"/>
    </cofactor>
</comment>
<dbReference type="InterPro" id="IPR017927">
    <property type="entry name" value="FAD-bd_FR_type"/>
</dbReference>
<evidence type="ECO:0000256" key="17">
    <source>
        <dbReference type="ARBA" id="ARBA00047682"/>
    </source>
</evidence>
<comment type="subcellular location">
    <subcellularLocation>
        <location evidence="2">Mitochondrion outer membrane</location>
        <topology evidence="2">Single-pass membrane protein</topology>
    </subcellularLocation>
</comment>
<evidence type="ECO:0000259" key="19">
    <source>
        <dbReference type="PROSITE" id="PS51384"/>
    </source>
</evidence>
<evidence type="ECO:0000313" key="21">
    <source>
        <dbReference type="Proteomes" id="UP000033710"/>
    </source>
</evidence>
<feature type="binding site" evidence="18">
    <location>
        <position position="220"/>
    </location>
    <ligand>
        <name>FAD</name>
        <dbReference type="ChEBI" id="CHEBI:57692"/>
    </ligand>
</feature>
<keyword evidence="10" id="KW-0560">Oxidoreductase</keyword>
<reference evidence="20 21" key="1">
    <citation type="journal article" date="2014" name="BMC Genomics">
        <title>Comparative genomics of the major fungal agents of human and animal Sporotrichosis: Sporothrix schenckii and Sporothrix brasiliensis.</title>
        <authorList>
            <person name="Teixeira M.M."/>
            <person name="de Almeida L.G."/>
            <person name="Kubitschek-Barreira P."/>
            <person name="Alves F.L."/>
            <person name="Kioshima E.S."/>
            <person name="Abadio A.K."/>
            <person name="Fernandes L."/>
            <person name="Derengowski L.S."/>
            <person name="Ferreira K.S."/>
            <person name="Souza R.C."/>
            <person name="Ruiz J.C."/>
            <person name="de Andrade N.C."/>
            <person name="Paes H.C."/>
            <person name="Nicola A.M."/>
            <person name="Albuquerque P."/>
            <person name="Gerber A.L."/>
            <person name="Martins V.P."/>
            <person name="Peconick L.D."/>
            <person name="Neto A.V."/>
            <person name="Chaucanez C.B."/>
            <person name="Silva P.A."/>
            <person name="Cunha O.L."/>
            <person name="de Oliveira F.F."/>
            <person name="dos Santos T.C."/>
            <person name="Barros A.L."/>
            <person name="Soares M.A."/>
            <person name="de Oliveira L.M."/>
            <person name="Marini M.M."/>
            <person name="Villalobos-Duno H."/>
            <person name="Cunha M.M."/>
            <person name="de Hoog S."/>
            <person name="da Silveira J.F."/>
            <person name="Henrissat B."/>
            <person name="Nino-Vega G.A."/>
            <person name="Cisalpino P.S."/>
            <person name="Mora-Montes H.M."/>
            <person name="Almeida S.R."/>
            <person name="Stajich J.E."/>
            <person name="Lopes-Bezerra L.M."/>
            <person name="Vasconcelos A.T."/>
            <person name="Felipe M.S."/>
        </authorList>
    </citation>
    <scope>NUCLEOTIDE SEQUENCE [LARGE SCALE GENOMIC DNA]</scope>
    <source>
        <strain evidence="20 21">1099-18</strain>
    </source>
</reference>
<feature type="binding site" evidence="18">
    <location>
        <position position="195"/>
    </location>
    <ligand>
        <name>FAD</name>
        <dbReference type="ChEBI" id="CHEBI:57692"/>
    </ligand>
</feature>
<proteinExistence type="inferred from homology"/>
<dbReference type="PROSITE" id="PS51384">
    <property type="entry name" value="FAD_FR"/>
    <property type="match status" value="1"/>
</dbReference>
<dbReference type="GO" id="GO:0006696">
    <property type="term" value="P:ergosterol biosynthetic process"/>
    <property type="evidence" value="ECO:0007669"/>
    <property type="project" value="TreeGrafter"/>
</dbReference>
<accession>A0A0F2M4H3</accession>
<feature type="binding site" evidence="18">
    <location>
        <position position="213"/>
    </location>
    <ligand>
        <name>FAD</name>
        <dbReference type="ChEBI" id="CHEBI:57692"/>
    </ligand>
</feature>
<comment type="caution">
    <text evidence="20">The sequence shown here is derived from an EMBL/GenBank/DDBJ whole genome shotgun (WGS) entry which is preliminary data.</text>
</comment>
<dbReference type="Gene3D" id="2.40.30.10">
    <property type="entry name" value="Translation factors"/>
    <property type="match status" value="1"/>
</dbReference>
<dbReference type="SUPFAM" id="SSF63380">
    <property type="entry name" value="Riboflavin synthase domain-like"/>
    <property type="match status" value="1"/>
</dbReference>
<protein>
    <recommendedName>
        <fullName evidence="15">NADH-cytochrome b5 reductase 2</fullName>
        <ecNumber evidence="4">1.6.2.2</ecNumber>
    </recommendedName>
    <alternativeName>
        <fullName evidence="16">Mitochondrial cytochrome b reductase</fullName>
    </alternativeName>
</protein>
<feature type="binding site" evidence="18">
    <location>
        <position position="211"/>
    </location>
    <ligand>
        <name>FAD</name>
        <dbReference type="ChEBI" id="CHEBI:57692"/>
    </ligand>
</feature>
<keyword evidence="11" id="KW-0520">NAD</keyword>
<evidence type="ECO:0000256" key="9">
    <source>
        <dbReference type="ARBA" id="ARBA00022989"/>
    </source>
</evidence>
<dbReference type="Pfam" id="PF00970">
    <property type="entry name" value="FAD_binding_6"/>
    <property type="match status" value="1"/>
</dbReference>
<keyword evidence="9" id="KW-1133">Transmembrane helix</keyword>
<evidence type="ECO:0000256" key="12">
    <source>
        <dbReference type="ARBA" id="ARBA00023128"/>
    </source>
</evidence>
<dbReference type="SUPFAM" id="SSF52343">
    <property type="entry name" value="Ferredoxin reductase-like, C-terminal NADP-linked domain"/>
    <property type="match status" value="1"/>
</dbReference>
<feature type="binding site" evidence="18">
    <location>
        <position position="194"/>
    </location>
    <ligand>
        <name>FAD</name>
        <dbReference type="ChEBI" id="CHEBI:57692"/>
    </ligand>
</feature>
<dbReference type="VEuPathDB" id="FungiDB:SPSK_04320"/>
<dbReference type="InterPro" id="IPR039261">
    <property type="entry name" value="FNR_nucleotide-bd"/>
</dbReference>
<dbReference type="InterPro" id="IPR001433">
    <property type="entry name" value="OxRdtase_FAD/NAD-bd"/>
</dbReference>
<evidence type="ECO:0000256" key="3">
    <source>
        <dbReference type="ARBA" id="ARBA00006105"/>
    </source>
</evidence>
<dbReference type="EMBL" id="AXCR01000010">
    <property type="protein sequence ID" value="KJR83076.1"/>
    <property type="molecule type" value="Genomic_DNA"/>
</dbReference>
<dbReference type="AlphaFoldDB" id="A0A0F2M4H3"/>
<dbReference type="KEGG" id="ssck:SPSK_04320"/>
<dbReference type="OrthoDB" id="432685at2759"/>
<dbReference type="GeneID" id="27666405"/>
<keyword evidence="13" id="KW-0472">Membrane</keyword>
<comment type="function">
    <text evidence="14">May mediate the reduction of outer membrane cytochrome b5.</text>
</comment>
<evidence type="ECO:0000256" key="16">
    <source>
        <dbReference type="ARBA" id="ARBA00041256"/>
    </source>
</evidence>
<keyword evidence="8 18" id="KW-0274">FAD</keyword>
<dbReference type="InterPro" id="IPR008333">
    <property type="entry name" value="Cbr1-like_FAD-bd_dom"/>
</dbReference>
<feature type="domain" description="FAD-binding FR-type" evidence="19">
    <location>
        <begin position="140"/>
        <end position="245"/>
    </location>
</feature>
<dbReference type="FunFam" id="3.40.50.80:FF:000009">
    <property type="entry name" value="NADH-cytochrome b5 reductase"/>
    <property type="match status" value="1"/>
</dbReference>
<dbReference type="CDD" id="cd06183">
    <property type="entry name" value="cyt_b5_reduct_like"/>
    <property type="match status" value="1"/>
</dbReference>
<evidence type="ECO:0000256" key="10">
    <source>
        <dbReference type="ARBA" id="ARBA00023002"/>
    </source>
</evidence>
<organism evidence="20 21">
    <name type="scientific">Sporothrix schenckii 1099-18</name>
    <dbReference type="NCBI Taxonomy" id="1397361"/>
    <lineage>
        <taxon>Eukaryota</taxon>
        <taxon>Fungi</taxon>
        <taxon>Dikarya</taxon>
        <taxon>Ascomycota</taxon>
        <taxon>Pezizomycotina</taxon>
        <taxon>Sordariomycetes</taxon>
        <taxon>Sordariomycetidae</taxon>
        <taxon>Ophiostomatales</taxon>
        <taxon>Ophiostomataceae</taxon>
        <taxon>Sporothrix</taxon>
    </lineage>
</organism>
<keyword evidence="6" id="KW-0812">Transmembrane</keyword>
<dbReference type="PANTHER" id="PTHR19370:SF171">
    <property type="entry name" value="NADH-CYTOCHROME B5 REDUCTASE 2"/>
    <property type="match status" value="1"/>
</dbReference>
<evidence type="ECO:0000256" key="2">
    <source>
        <dbReference type="ARBA" id="ARBA00004572"/>
    </source>
</evidence>
<dbReference type="GO" id="GO:0090524">
    <property type="term" value="F:cytochrome-b5 reductase activity, acting on NADH"/>
    <property type="evidence" value="ECO:0007669"/>
    <property type="project" value="UniProtKB-EC"/>
</dbReference>
<feature type="binding site" evidence="18">
    <location>
        <position position="196"/>
    </location>
    <ligand>
        <name>FAD</name>
        <dbReference type="ChEBI" id="CHEBI:57692"/>
    </ligand>
</feature>
<comment type="catalytic activity">
    <reaction evidence="17">
        <text>2 Fe(III)-[cytochrome b5] + NADH = 2 Fe(II)-[cytochrome b5] + NAD(+) + H(+)</text>
        <dbReference type="Rhea" id="RHEA:46680"/>
        <dbReference type="Rhea" id="RHEA-COMP:10438"/>
        <dbReference type="Rhea" id="RHEA-COMP:10439"/>
        <dbReference type="ChEBI" id="CHEBI:15378"/>
        <dbReference type="ChEBI" id="CHEBI:29033"/>
        <dbReference type="ChEBI" id="CHEBI:29034"/>
        <dbReference type="ChEBI" id="CHEBI:57540"/>
        <dbReference type="ChEBI" id="CHEBI:57945"/>
        <dbReference type="EC" id="1.6.2.2"/>
    </reaction>
</comment>
<dbReference type="FunFam" id="2.40.30.10:FF:000032">
    <property type="entry name" value="NADH-cytochrome b5 reductase"/>
    <property type="match status" value="1"/>
</dbReference>